<evidence type="ECO:0000313" key="1">
    <source>
        <dbReference type="EMBL" id="MFF3572196.1"/>
    </source>
</evidence>
<organism evidence="1 2">
    <name type="scientific">Nocardia jiangxiensis</name>
    <dbReference type="NCBI Taxonomy" id="282685"/>
    <lineage>
        <taxon>Bacteria</taxon>
        <taxon>Bacillati</taxon>
        <taxon>Actinomycetota</taxon>
        <taxon>Actinomycetes</taxon>
        <taxon>Mycobacteriales</taxon>
        <taxon>Nocardiaceae</taxon>
        <taxon>Nocardia</taxon>
    </lineage>
</organism>
<reference evidence="1 2" key="1">
    <citation type="submission" date="2024-10" db="EMBL/GenBank/DDBJ databases">
        <title>The Natural Products Discovery Center: Release of the First 8490 Sequenced Strains for Exploring Actinobacteria Biosynthetic Diversity.</title>
        <authorList>
            <person name="Kalkreuter E."/>
            <person name="Kautsar S.A."/>
            <person name="Yang D."/>
            <person name="Bader C.D."/>
            <person name="Teijaro C.N."/>
            <person name="Fluegel L."/>
            <person name="Davis C.M."/>
            <person name="Simpson J.R."/>
            <person name="Lauterbach L."/>
            <person name="Steele A.D."/>
            <person name="Gui C."/>
            <person name="Meng S."/>
            <person name="Li G."/>
            <person name="Viehrig K."/>
            <person name="Ye F."/>
            <person name="Su P."/>
            <person name="Kiefer A.F."/>
            <person name="Nichols A."/>
            <person name="Cepeda A.J."/>
            <person name="Yan W."/>
            <person name="Fan B."/>
            <person name="Jiang Y."/>
            <person name="Adhikari A."/>
            <person name="Zheng C.-J."/>
            <person name="Schuster L."/>
            <person name="Cowan T.M."/>
            <person name="Smanski M.J."/>
            <person name="Chevrette M.G."/>
            <person name="De Carvalho L.P.S."/>
            <person name="Shen B."/>
        </authorList>
    </citation>
    <scope>NUCLEOTIDE SEQUENCE [LARGE SCALE GENOMIC DNA]</scope>
    <source>
        <strain evidence="1 2">NPDC002593</strain>
    </source>
</reference>
<name>A0ABW6SAJ9_9NOCA</name>
<keyword evidence="2" id="KW-1185">Reference proteome</keyword>
<sequence>MYADSVLAEVLCHASLMELTVPRARELRQIHQHHRPDECAVHLEAAFLLLLEGEGGDEDEGDG</sequence>
<dbReference type="Proteomes" id="UP001601992">
    <property type="component" value="Unassembled WGS sequence"/>
</dbReference>
<protein>
    <submittedName>
        <fullName evidence="1">Uncharacterized protein</fullName>
    </submittedName>
</protein>
<accession>A0ABW6SAJ9</accession>
<evidence type="ECO:0000313" key="2">
    <source>
        <dbReference type="Proteomes" id="UP001601992"/>
    </source>
</evidence>
<dbReference type="EMBL" id="JBIAQY010000012">
    <property type="protein sequence ID" value="MFF3572196.1"/>
    <property type="molecule type" value="Genomic_DNA"/>
</dbReference>
<dbReference type="RefSeq" id="WP_387405863.1">
    <property type="nucleotide sequence ID" value="NZ_JBIAQY010000012.1"/>
</dbReference>
<comment type="caution">
    <text evidence="1">The sequence shown here is derived from an EMBL/GenBank/DDBJ whole genome shotgun (WGS) entry which is preliminary data.</text>
</comment>
<proteinExistence type="predicted"/>
<gene>
    <name evidence="1" type="ORF">ACFYXQ_30885</name>
</gene>